<dbReference type="Proteomes" id="UP001183610">
    <property type="component" value="Unassembled WGS sequence"/>
</dbReference>
<dbReference type="Proteomes" id="UP001183607">
    <property type="component" value="Unassembled WGS sequence"/>
</dbReference>
<keyword evidence="4" id="KW-1185">Reference proteome</keyword>
<reference evidence="3 4" key="1">
    <citation type="submission" date="2023-07" db="EMBL/GenBank/DDBJ databases">
        <title>30 novel species of actinomycetes from the DSMZ collection.</title>
        <authorList>
            <person name="Nouioui I."/>
        </authorList>
    </citation>
    <scope>NUCLEOTIDE SEQUENCE [LARGE SCALE GENOMIC DNA]</scope>
    <source>
        <strain evidence="4">DSM 41979</strain>
        <strain evidence="3">DSM 41982</strain>
    </source>
</reference>
<proteinExistence type="predicted"/>
<gene>
    <name evidence="2" type="ORF">RM574_03910</name>
    <name evidence="1" type="ORF">RM698_24285</name>
</gene>
<dbReference type="AlphaFoldDB" id="A0ABD5DZI4"/>
<organism evidence="2 3">
    <name type="scientific">Streptomyces evansiae</name>
    <dbReference type="NCBI Taxonomy" id="3075535"/>
    <lineage>
        <taxon>Bacteria</taxon>
        <taxon>Bacillati</taxon>
        <taxon>Actinomycetota</taxon>
        <taxon>Actinomycetes</taxon>
        <taxon>Kitasatosporales</taxon>
        <taxon>Streptomycetaceae</taxon>
        <taxon>Streptomyces</taxon>
    </lineage>
</organism>
<evidence type="ECO:0000313" key="1">
    <source>
        <dbReference type="EMBL" id="MDT0412151.1"/>
    </source>
</evidence>
<dbReference type="EMBL" id="JAVRET010000071">
    <property type="protein sequence ID" value="MDT0412151.1"/>
    <property type="molecule type" value="Genomic_DNA"/>
</dbReference>
<evidence type="ECO:0000313" key="4">
    <source>
        <dbReference type="Proteomes" id="UP001183610"/>
    </source>
</evidence>
<protein>
    <submittedName>
        <fullName evidence="2">Antitoxin</fullName>
    </submittedName>
</protein>
<evidence type="ECO:0000313" key="2">
    <source>
        <dbReference type="EMBL" id="MDT0414625.1"/>
    </source>
</evidence>
<evidence type="ECO:0000313" key="3">
    <source>
        <dbReference type="Proteomes" id="UP001183607"/>
    </source>
</evidence>
<sequence>MFDNLKNFKEKAEELAGEHSEKIADGLEKAGDFIDARTDGKYSAKIDTGVDKAQDFVEKLGEKQRTDEKHVED</sequence>
<comment type="caution">
    <text evidence="2">The sequence shown here is derived from an EMBL/GenBank/DDBJ whole genome shotgun (WGS) entry which is preliminary data.</text>
</comment>
<dbReference type="Pfam" id="PF14013">
    <property type="entry name" value="MT0933_antitox"/>
    <property type="match status" value="1"/>
</dbReference>
<dbReference type="InterPro" id="IPR028037">
    <property type="entry name" value="Antitoxin_Rv0909/MT0933"/>
</dbReference>
<reference evidence="2" key="2">
    <citation type="submission" date="2024-03" db="EMBL/GenBank/DDBJ databases">
        <title>30 novel species of actinomycetes from the DSMZ collection.</title>
        <authorList>
            <person name="Nouioui I."/>
        </authorList>
    </citation>
    <scope>NUCLEOTIDE SEQUENCE</scope>
    <source>
        <strain evidence="1">DSM 41979</strain>
        <strain evidence="2">DSM 41982</strain>
    </source>
</reference>
<dbReference type="EMBL" id="JAVRER010000004">
    <property type="protein sequence ID" value="MDT0414625.1"/>
    <property type="molecule type" value="Genomic_DNA"/>
</dbReference>
<accession>A0ABD5DZI4</accession>
<name>A0ABD5DZI4_9ACTN</name>